<dbReference type="InterPro" id="IPR013783">
    <property type="entry name" value="Ig-like_fold"/>
</dbReference>
<dbReference type="InterPro" id="IPR002772">
    <property type="entry name" value="Glyco_hydro_3_C"/>
</dbReference>
<feature type="domain" description="PA14" evidence="3">
    <location>
        <begin position="402"/>
        <end position="550"/>
    </location>
</feature>
<dbReference type="EMBL" id="BIXY01000023">
    <property type="protein sequence ID" value="GCF08366.1"/>
    <property type="molecule type" value="Genomic_DNA"/>
</dbReference>
<comment type="caution">
    <text evidence="4">The sequence shown here is derived from an EMBL/GenBank/DDBJ whole genome shotgun (WGS) entry which is preliminary data.</text>
</comment>
<dbReference type="GO" id="GO:0009251">
    <property type="term" value="P:glucan catabolic process"/>
    <property type="evidence" value="ECO:0007669"/>
    <property type="project" value="TreeGrafter"/>
</dbReference>
<dbReference type="InterPro" id="IPR001764">
    <property type="entry name" value="Glyco_hydro_3_N"/>
</dbReference>
<gene>
    <name evidence="4" type="ORF">KDI_19300</name>
</gene>
<evidence type="ECO:0000313" key="5">
    <source>
        <dbReference type="Proteomes" id="UP000322530"/>
    </source>
</evidence>
<comment type="similarity">
    <text evidence="1">Belongs to the glycosyl hydrolase 3 family.</text>
</comment>
<dbReference type="FunFam" id="2.60.40.10:FF:000495">
    <property type="entry name" value="Periplasmic beta-glucosidase"/>
    <property type="match status" value="1"/>
</dbReference>
<dbReference type="Gene3D" id="2.60.40.10">
    <property type="entry name" value="Immunoglobulins"/>
    <property type="match status" value="1"/>
</dbReference>
<dbReference type="Gene3D" id="3.40.50.1700">
    <property type="entry name" value="Glycoside hydrolase family 3 C-terminal domain"/>
    <property type="match status" value="1"/>
</dbReference>
<keyword evidence="2" id="KW-0378">Hydrolase</keyword>
<dbReference type="OrthoDB" id="9805821at2"/>
<name>A0A5A5TB32_9CHLR</name>
<evidence type="ECO:0000259" key="3">
    <source>
        <dbReference type="PROSITE" id="PS51820"/>
    </source>
</evidence>
<evidence type="ECO:0000256" key="2">
    <source>
        <dbReference type="ARBA" id="ARBA00022801"/>
    </source>
</evidence>
<sequence>MADSIDTLLSQMTLQEKVMLLAGTDMWHTAAIERLAIPALKVSDGPNGARGAEMSGGTTAACFPAGVSLAASWNTALVERIGQALGQETRTKGARVLLGPTVNIHRSPLGGRNFESFSEDPYLTGQIAVSYITGVQSQGVGATVKHYVANEAEFERFSIDSQVSERALREIYLAPFQAAIRDAHTWALMASYNLVNGVAASEHPYLLHDVLRDEWHFDGVVMSDWFFSVKSTAPSVNASLDLEMPGPGLWRGEKLIQAVKDGEVAESTIDESVRRLLLLLDRTGKFAYPEEEAEQAINRPEHRALIREAAGEGMVLLKNEQNILPLQREQLTSIAVIGPNARVAQIMGGGSAQVNPHYTITPWEGVLSRVGEQVAVNYELGCTSHKQLPLLDTAQLFANSEGTAHGLSVEYFNNTALTGSPVWTEQKQSSELLWFGPLPEQVDAQQFAVRARGRFVPQVTGTYSFSLISAGQSRFILDGKEVIDNWTNQTPGESYFGMGSAELTYPTELVAGQEYAITLEFGKNPELMLAAVRLGCLAPLPADSIERAATLAAQSDVALIFAGLNGEWESEGFDRVSMDLPGEQNALIARVAQANPRTIVVLNSGSPLTMPWLEQVAGVVQAWYPGQEAGNAIADVLFGDVNPSGKLPQTFPVQLEDNPTYLDFPGENGKNPYTEGVFVGYRYYEKKKIAPLFPFGFGLSYTTFEYSGLQLSASEIKPDETLKVSIDVTNTGQRQGQAVVQLYVRDRKASLQRPEKELKAFAKVALAPGERQTVILSIAKEALAYFDDRLHAWIAEAGEFDVLVGESSQDIHATAPFTLIDSRQWLS</sequence>
<organism evidence="4 5">
    <name type="scientific">Dictyobacter arantiisoli</name>
    <dbReference type="NCBI Taxonomy" id="2014874"/>
    <lineage>
        <taxon>Bacteria</taxon>
        <taxon>Bacillati</taxon>
        <taxon>Chloroflexota</taxon>
        <taxon>Ktedonobacteria</taxon>
        <taxon>Ktedonobacterales</taxon>
        <taxon>Dictyobacteraceae</taxon>
        <taxon>Dictyobacter</taxon>
    </lineage>
</organism>
<dbReference type="InterPro" id="IPR011658">
    <property type="entry name" value="PA14_dom"/>
</dbReference>
<evidence type="ECO:0000313" key="4">
    <source>
        <dbReference type="EMBL" id="GCF08366.1"/>
    </source>
</evidence>
<dbReference type="SMART" id="SM01217">
    <property type="entry name" value="Fn3_like"/>
    <property type="match status" value="1"/>
</dbReference>
<dbReference type="InterPro" id="IPR037524">
    <property type="entry name" value="PA14/GLEYA"/>
</dbReference>
<dbReference type="Pfam" id="PF00933">
    <property type="entry name" value="Glyco_hydro_3"/>
    <property type="match status" value="1"/>
</dbReference>
<dbReference type="Gene3D" id="3.20.20.300">
    <property type="entry name" value="Glycoside hydrolase, family 3, N-terminal domain"/>
    <property type="match status" value="1"/>
</dbReference>
<dbReference type="Pfam" id="PF14310">
    <property type="entry name" value="Fn3-like"/>
    <property type="match status" value="1"/>
</dbReference>
<dbReference type="Gene3D" id="2.60.120.260">
    <property type="entry name" value="Galactose-binding domain-like"/>
    <property type="match status" value="1"/>
</dbReference>
<dbReference type="Pfam" id="PF01915">
    <property type="entry name" value="Glyco_hydro_3_C"/>
    <property type="match status" value="1"/>
</dbReference>
<dbReference type="SMART" id="SM00758">
    <property type="entry name" value="PA14"/>
    <property type="match status" value="1"/>
</dbReference>
<dbReference type="InterPro" id="IPR026891">
    <property type="entry name" value="Fn3-like"/>
</dbReference>
<dbReference type="PANTHER" id="PTHR42715:SF3">
    <property type="entry name" value="BETA-GLUCOSIDASE B-RELATED"/>
    <property type="match status" value="1"/>
</dbReference>
<dbReference type="Pfam" id="PF07691">
    <property type="entry name" value="PA14"/>
    <property type="match status" value="1"/>
</dbReference>
<dbReference type="InterPro" id="IPR017853">
    <property type="entry name" value="GH"/>
</dbReference>
<dbReference type="SUPFAM" id="SSF56988">
    <property type="entry name" value="Anthrax protective antigen"/>
    <property type="match status" value="1"/>
</dbReference>
<dbReference type="PRINTS" id="PR00133">
    <property type="entry name" value="GLHYDRLASE3"/>
</dbReference>
<evidence type="ECO:0000256" key="1">
    <source>
        <dbReference type="ARBA" id="ARBA00005336"/>
    </source>
</evidence>
<keyword evidence="5" id="KW-1185">Reference proteome</keyword>
<dbReference type="PANTHER" id="PTHR42715">
    <property type="entry name" value="BETA-GLUCOSIDASE"/>
    <property type="match status" value="1"/>
</dbReference>
<dbReference type="PROSITE" id="PS51820">
    <property type="entry name" value="PA14"/>
    <property type="match status" value="1"/>
</dbReference>
<accession>A0A5A5TB32</accession>
<dbReference type="GO" id="GO:0008422">
    <property type="term" value="F:beta-glucosidase activity"/>
    <property type="evidence" value="ECO:0007669"/>
    <property type="project" value="UniProtKB-ARBA"/>
</dbReference>
<dbReference type="InterPro" id="IPR036881">
    <property type="entry name" value="Glyco_hydro_3_C_sf"/>
</dbReference>
<dbReference type="SUPFAM" id="SSF51445">
    <property type="entry name" value="(Trans)glycosidases"/>
    <property type="match status" value="1"/>
</dbReference>
<dbReference type="InterPro" id="IPR036962">
    <property type="entry name" value="Glyco_hydro_3_N_sf"/>
</dbReference>
<protein>
    <submittedName>
        <fullName evidence="4">Beta-glucosidase</fullName>
    </submittedName>
</protein>
<reference evidence="4 5" key="1">
    <citation type="submission" date="2019-01" db="EMBL/GenBank/DDBJ databases">
        <title>Draft genome sequence of Dictyobacter sp. Uno17.</title>
        <authorList>
            <person name="Wang C.M."/>
            <person name="Zheng Y."/>
            <person name="Sakai Y."/>
            <person name="Abe K."/>
            <person name="Yokota A."/>
            <person name="Yabe S."/>
        </authorList>
    </citation>
    <scope>NUCLEOTIDE SEQUENCE [LARGE SCALE GENOMIC DNA]</scope>
    <source>
        <strain evidence="4 5">Uno17</strain>
    </source>
</reference>
<proteinExistence type="inferred from homology"/>
<dbReference type="InterPro" id="IPR050288">
    <property type="entry name" value="Cellulose_deg_GH3"/>
</dbReference>
<dbReference type="AlphaFoldDB" id="A0A5A5TB32"/>
<dbReference type="SUPFAM" id="SSF52279">
    <property type="entry name" value="Beta-D-glucan exohydrolase, C-terminal domain"/>
    <property type="match status" value="1"/>
</dbReference>
<dbReference type="Proteomes" id="UP000322530">
    <property type="component" value="Unassembled WGS sequence"/>
</dbReference>
<dbReference type="RefSeq" id="WP_149401357.1">
    <property type="nucleotide sequence ID" value="NZ_BIXY01000023.1"/>
</dbReference>